<gene>
    <name evidence="2" type="ORF">BJ878DRAFT_532532</name>
</gene>
<proteinExistence type="predicted"/>
<feature type="compositionally biased region" description="Acidic residues" evidence="1">
    <location>
        <begin position="128"/>
        <end position="151"/>
    </location>
</feature>
<feature type="compositionally biased region" description="Basic residues" evidence="1">
    <location>
        <begin position="114"/>
        <end position="123"/>
    </location>
</feature>
<dbReference type="OrthoDB" id="5425890at2759"/>
<accession>A0A9P7Z9P9</accession>
<feature type="region of interest" description="Disordered" evidence="1">
    <location>
        <begin position="108"/>
        <end position="162"/>
    </location>
</feature>
<dbReference type="AlphaFoldDB" id="A0A9P7Z9P9"/>
<evidence type="ECO:0000313" key="3">
    <source>
        <dbReference type="Proteomes" id="UP000887226"/>
    </source>
</evidence>
<name>A0A9P7Z9P9_9HELO</name>
<reference evidence="2" key="1">
    <citation type="journal article" date="2021" name="IMA Fungus">
        <title>Genomic characterization of three marine fungi, including Emericellopsis atlantica sp. nov. with signatures of a generalist lifestyle and marine biomass degradation.</title>
        <authorList>
            <person name="Hagestad O.C."/>
            <person name="Hou L."/>
            <person name="Andersen J.H."/>
            <person name="Hansen E.H."/>
            <person name="Altermark B."/>
            <person name="Li C."/>
            <person name="Kuhnert E."/>
            <person name="Cox R.J."/>
            <person name="Crous P.W."/>
            <person name="Spatafora J.W."/>
            <person name="Lail K."/>
            <person name="Amirebrahimi M."/>
            <person name="Lipzen A."/>
            <person name="Pangilinan J."/>
            <person name="Andreopoulos W."/>
            <person name="Hayes R.D."/>
            <person name="Ng V."/>
            <person name="Grigoriev I.V."/>
            <person name="Jackson S.A."/>
            <person name="Sutton T.D.S."/>
            <person name="Dobson A.D.W."/>
            <person name="Rama T."/>
        </authorList>
    </citation>
    <scope>NUCLEOTIDE SEQUENCE</scope>
    <source>
        <strain evidence="2">TRa3180A</strain>
    </source>
</reference>
<keyword evidence="3" id="KW-1185">Reference proteome</keyword>
<evidence type="ECO:0000313" key="2">
    <source>
        <dbReference type="EMBL" id="KAG9247535.1"/>
    </source>
</evidence>
<comment type="caution">
    <text evidence="2">The sequence shown here is derived from an EMBL/GenBank/DDBJ whole genome shotgun (WGS) entry which is preliminary data.</text>
</comment>
<protein>
    <submittedName>
        <fullName evidence="2">Uncharacterized protein</fullName>
    </submittedName>
</protein>
<dbReference type="Proteomes" id="UP000887226">
    <property type="component" value="Unassembled WGS sequence"/>
</dbReference>
<organism evidence="2 3">
    <name type="scientific">Calycina marina</name>
    <dbReference type="NCBI Taxonomy" id="1763456"/>
    <lineage>
        <taxon>Eukaryota</taxon>
        <taxon>Fungi</taxon>
        <taxon>Dikarya</taxon>
        <taxon>Ascomycota</taxon>
        <taxon>Pezizomycotina</taxon>
        <taxon>Leotiomycetes</taxon>
        <taxon>Helotiales</taxon>
        <taxon>Pezizellaceae</taxon>
        <taxon>Calycina</taxon>
    </lineage>
</organism>
<evidence type="ECO:0000256" key="1">
    <source>
        <dbReference type="SAM" id="MobiDB-lite"/>
    </source>
</evidence>
<sequence length="162" mass="18344">MSIPNPDLDLSVLKSSPPDGTELRAANSVFNSALASCEAPSTPTRRYASRVTKLLERQNAELIVLRRENEEQKALLQRRKTHKKGKRIKLQGEFVFSTADVLKIAREAEEKPVAKRPRGRPRKRPIEEVEEEEEPEEVLSDSAESECEEEVIVVRTTHSRAT</sequence>
<dbReference type="EMBL" id="MU253770">
    <property type="protein sequence ID" value="KAG9247535.1"/>
    <property type="molecule type" value="Genomic_DNA"/>
</dbReference>